<keyword evidence="2" id="KW-1185">Reference proteome</keyword>
<protein>
    <recommendedName>
        <fullName evidence="3">Lipoprotein</fullName>
    </recommendedName>
</protein>
<name>A0ABS1DMK8_RUBGE</name>
<evidence type="ECO:0000313" key="2">
    <source>
        <dbReference type="Proteomes" id="UP001041814"/>
    </source>
</evidence>
<organism evidence="1 2">
    <name type="scientific">Rubrivivax gelatinosus</name>
    <name type="common">Rhodocyclus gelatinosus</name>
    <name type="synonym">Rhodopseudomonas gelatinosa</name>
    <dbReference type="NCBI Taxonomy" id="28068"/>
    <lineage>
        <taxon>Bacteria</taxon>
        <taxon>Pseudomonadati</taxon>
        <taxon>Pseudomonadota</taxon>
        <taxon>Betaproteobacteria</taxon>
        <taxon>Burkholderiales</taxon>
        <taxon>Sphaerotilaceae</taxon>
        <taxon>Rubrivivax</taxon>
    </lineage>
</organism>
<dbReference type="Proteomes" id="UP001041814">
    <property type="component" value="Unassembled WGS sequence"/>
</dbReference>
<dbReference type="NCBIfam" id="NF040519">
    <property type="entry name" value="Sbal_3080_fam"/>
    <property type="match status" value="1"/>
</dbReference>
<dbReference type="RefSeq" id="WP_200377464.1">
    <property type="nucleotide sequence ID" value="NZ_NRRU01000001.1"/>
</dbReference>
<evidence type="ECO:0008006" key="3">
    <source>
        <dbReference type="Google" id="ProtNLM"/>
    </source>
</evidence>
<reference evidence="1" key="2">
    <citation type="journal article" date="2020" name="Microorganisms">
        <title>Osmotic Adaptation and Compatible Solute Biosynthesis of Phototrophic Bacteria as Revealed from Genome Analyses.</title>
        <authorList>
            <person name="Imhoff J.F."/>
            <person name="Rahn T."/>
            <person name="Kunzel S."/>
            <person name="Keller A."/>
            <person name="Neulinger S.C."/>
        </authorList>
    </citation>
    <scope>NUCLEOTIDE SEQUENCE</scope>
    <source>
        <strain evidence="1">IM 151</strain>
    </source>
</reference>
<proteinExistence type="predicted"/>
<gene>
    <name evidence="1" type="ORF">CKO43_00140</name>
</gene>
<reference evidence="1" key="1">
    <citation type="submission" date="2017-08" db="EMBL/GenBank/DDBJ databases">
        <authorList>
            <person name="Imhoff J.F."/>
            <person name="Rahn T."/>
            <person name="Kuenzel S."/>
            <person name="Neulinger S.C."/>
        </authorList>
    </citation>
    <scope>NUCLEOTIDE SEQUENCE</scope>
    <source>
        <strain evidence="1">IM 151</strain>
    </source>
</reference>
<sequence length="142" mass="15657">MNKAIFAVLPVLVLAGCAIRQQVQAVPADLRELCVIENPGVRPGFVSELRSSLQARGYRVRMLAPTAKLDECPVTATYAARWTWDLALYMSYAEIRVYRDLRQIGSAVYDSTRGSGNPGKFIDAETKIRELVQQLFPAPAGA</sequence>
<dbReference type="EMBL" id="NRRU01000001">
    <property type="protein sequence ID" value="MBK1711189.1"/>
    <property type="molecule type" value="Genomic_DNA"/>
</dbReference>
<comment type="caution">
    <text evidence="1">The sequence shown here is derived from an EMBL/GenBank/DDBJ whole genome shotgun (WGS) entry which is preliminary data.</text>
</comment>
<dbReference type="PROSITE" id="PS51257">
    <property type="entry name" value="PROKAR_LIPOPROTEIN"/>
    <property type="match status" value="1"/>
</dbReference>
<accession>A0ABS1DMK8</accession>
<evidence type="ECO:0000313" key="1">
    <source>
        <dbReference type="EMBL" id="MBK1711189.1"/>
    </source>
</evidence>